<gene>
    <name evidence="1" type="ORF">LTSEWAN_0398</name>
</gene>
<name>G5S6K5_SALET</name>
<proteinExistence type="predicted"/>
<organism evidence="1 2">
    <name type="scientific">Salmonella enterica subsp. enterica serovar Wandsworth str. A4-580</name>
    <dbReference type="NCBI Taxonomy" id="913086"/>
    <lineage>
        <taxon>Bacteria</taxon>
        <taxon>Pseudomonadati</taxon>
        <taxon>Pseudomonadota</taxon>
        <taxon>Gammaproteobacteria</taxon>
        <taxon>Enterobacterales</taxon>
        <taxon>Enterobacteriaceae</taxon>
        <taxon>Salmonella</taxon>
    </lineage>
</organism>
<protein>
    <submittedName>
        <fullName evidence="1">Uncharacterized protein</fullName>
    </submittedName>
</protein>
<accession>G5S6K5</accession>
<dbReference type="EMBL" id="AFCX01000146">
    <property type="protein sequence ID" value="EHD06555.1"/>
    <property type="molecule type" value="Genomic_DNA"/>
</dbReference>
<evidence type="ECO:0000313" key="2">
    <source>
        <dbReference type="Proteomes" id="UP000003536"/>
    </source>
</evidence>
<reference evidence="1 2" key="1">
    <citation type="journal article" date="2011" name="BMC Genomics">
        <title>Genome sequencing reveals diversification of virulence factor content and possible host adaptation in distinct subpopulations of Salmonella enterica.</title>
        <authorList>
            <person name="den Bakker H.C."/>
            <person name="Moreno Switt A.I."/>
            <person name="Govoni G."/>
            <person name="Cummings C.A."/>
            <person name="Ranieri M.L."/>
            <person name="Degoricija L."/>
            <person name="Hoelzer K."/>
            <person name="Rodriguez-Rivera L.D."/>
            <person name="Brown S."/>
            <person name="Bolchacova E."/>
            <person name="Furtado M.R."/>
            <person name="Wiedmann M."/>
        </authorList>
    </citation>
    <scope>NUCLEOTIDE SEQUENCE [LARGE SCALE GENOMIC DNA]</scope>
    <source>
        <strain evidence="1 2">A4-580</strain>
    </source>
</reference>
<dbReference type="Proteomes" id="UP000003536">
    <property type="component" value="Unassembled WGS sequence"/>
</dbReference>
<sequence length="34" mass="4031">MRYSRAVQEEYSYAPPIKKPDNGVNLIRPTYLLF</sequence>
<feature type="non-terminal residue" evidence="1">
    <location>
        <position position="34"/>
    </location>
</feature>
<dbReference type="AlphaFoldDB" id="G5S6K5"/>
<evidence type="ECO:0000313" key="1">
    <source>
        <dbReference type="EMBL" id="EHD06555.1"/>
    </source>
</evidence>
<comment type="caution">
    <text evidence="1">The sequence shown here is derived from an EMBL/GenBank/DDBJ whole genome shotgun (WGS) entry which is preliminary data.</text>
</comment>